<organism evidence="2 3">
    <name type="scientific">Thioclava litoralis</name>
    <dbReference type="NCBI Taxonomy" id="3076557"/>
    <lineage>
        <taxon>Bacteria</taxon>
        <taxon>Pseudomonadati</taxon>
        <taxon>Pseudomonadota</taxon>
        <taxon>Alphaproteobacteria</taxon>
        <taxon>Rhodobacterales</taxon>
        <taxon>Paracoccaceae</taxon>
        <taxon>Thioclava</taxon>
    </lineage>
</organism>
<keyword evidence="1" id="KW-0732">Signal</keyword>
<name>A0ABZ1DZ28_9RHOB</name>
<dbReference type="EMBL" id="CP135443">
    <property type="protein sequence ID" value="WRY32677.1"/>
    <property type="molecule type" value="Genomic_DNA"/>
</dbReference>
<gene>
    <name evidence="2" type="ORF">RPE78_08095</name>
</gene>
<accession>A0ABZ1DZ28</accession>
<proteinExistence type="predicted"/>
<keyword evidence="3" id="KW-1185">Reference proteome</keyword>
<evidence type="ECO:0008006" key="4">
    <source>
        <dbReference type="Google" id="ProtNLM"/>
    </source>
</evidence>
<dbReference type="Proteomes" id="UP001623290">
    <property type="component" value="Chromosome"/>
</dbReference>
<evidence type="ECO:0000313" key="2">
    <source>
        <dbReference type="EMBL" id="WRY32677.1"/>
    </source>
</evidence>
<sequence>MKNVIRIAATAFTLSLCMGSIAKAGPLDRACQQGGRTSNSELCSCIQNVADITLSNSDQRRAAKFFTDPDKAQEVRTSSRPSDTDFWARYKNFVSAAEGYCG</sequence>
<dbReference type="RefSeq" id="WP_339109000.1">
    <property type="nucleotide sequence ID" value="NZ_CP135443.1"/>
</dbReference>
<evidence type="ECO:0000256" key="1">
    <source>
        <dbReference type="SAM" id="SignalP"/>
    </source>
</evidence>
<feature type="chain" id="PRO_5045898944" description="Arginine transporter" evidence="1">
    <location>
        <begin position="25"/>
        <end position="102"/>
    </location>
</feature>
<reference evidence="2 3" key="1">
    <citation type="submission" date="2023-09" db="EMBL/GenBank/DDBJ databases">
        <title>Thioclava shenzhenensis sp. nov., a multidrug resistant bacteria-antagonizing species isolated from coastal seawater.</title>
        <authorList>
            <person name="Long M."/>
        </authorList>
    </citation>
    <scope>NUCLEOTIDE SEQUENCE [LARGE SCALE GENOMIC DNA]</scope>
    <source>
        <strain evidence="2 3">FTW29</strain>
    </source>
</reference>
<feature type="signal peptide" evidence="1">
    <location>
        <begin position="1"/>
        <end position="24"/>
    </location>
</feature>
<evidence type="ECO:0000313" key="3">
    <source>
        <dbReference type="Proteomes" id="UP001623290"/>
    </source>
</evidence>
<protein>
    <recommendedName>
        <fullName evidence="4">Arginine transporter</fullName>
    </recommendedName>
</protein>